<dbReference type="Proteomes" id="UP001240150">
    <property type="component" value="Chromosome"/>
</dbReference>
<sequence>MTLEPGDHLWYWEITGRVSFGLNIPQAEWFPGFQGPTDYQGHGAEIYNYVVYESEIVRGRPHMRHHPGTYAWLNNNPGNLTGQPGGPDFGQYPDKFNWHHFLIFPTWETGFAAIAQLLRGGGYAGLTLLAAFQKYAPASDGNDPARYAKDVAAAAGVDESAIVGDLDDDQMLIMQNKITEIEGAVAGETFAYDAPDLPAEIAALLP</sequence>
<evidence type="ECO:0000313" key="1">
    <source>
        <dbReference type="EMBL" id="WIM97889.1"/>
    </source>
</evidence>
<protein>
    <submittedName>
        <fullName evidence="1">Uncharacterized protein</fullName>
    </submittedName>
</protein>
<dbReference type="RefSeq" id="WP_284919283.1">
    <property type="nucleotide sequence ID" value="NZ_CP126980.1"/>
</dbReference>
<accession>A0ABY8WNJ8</accession>
<gene>
    <name evidence="1" type="ORF">ACTOB_001446</name>
</gene>
<proteinExistence type="predicted"/>
<reference evidence="1 2" key="1">
    <citation type="submission" date="2023-06" db="EMBL/GenBank/DDBJ databases">
        <authorList>
            <person name="Yushchuk O."/>
            <person name="Binda E."/>
            <person name="Ruckert-Reed C."/>
            <person name="Fedorenko V."/>
            <person name="Kalinowski J."/>
            <person name="Marinelli F."/>
        </authorList>
    </citation>
    <scope>NUCLEOTIDE SEQUENCE [LARGE SCALE GENOMIC DNA]</scope>
    <source>
        <strain evidence="1 2">NRRL 3884</strain>
    </source>
</reference>
<name>A0ABY8WNJ8_9ACTN</name>
<keyword evidence="2" id="KW-1185">Reference proteome</keyword>
<organism evidence="1 2">
    <name type="scientific">Actinoplanes oblitus</name>
    <dbReference type="NCBI Taxonomy" id="3040509"/>
    <lineage>
        <taxon>Bacteria</taxon>
        <taxon>Bacillati</taxon>
        <taxon>Actinomycetota</taxon>
        <taxon>Actinomycetes</taxon>
        <taxon>Micromonosporales</taxon>
        <taxon>Micromonosporaceae</taxon>
        <taxon>Actinoplanes</taxon>
    </lineage>
</organism>
<dbReference type="EMBL" id="CP126980">
    <property type="protein sequence ID" value="WIM97889.1"/>
    <property type="molecule type" value="Genomic_DNA"/>
</dbReference>
<evidence type="ECO:0000313" key="2">
    <source>
        <dbReference type="Proteomes" id="UP001240150"/>
    </source>
</evidence>